<dbReference type="PANTHER" id="PTHR33799">
    <property type="entry name" value="PTS PERMEASE-RELATED-RELATED"/>
    <property type="match status" value="1"/>
</dbReference>
<evidence type="ECO:0000259" key="8">
    <source>
        <dbReference type="PROSITE" id="PS51096"/>
    </source>
</evidence>
<dbReference type="EMBL" id="JAQLXO010000016">
    <property type="protein sequence ID" value="MDB7982909.1"/>
    <property type="molecule type" value="Genomic_DNA"/>
</dbReference>
<evidence type="ECO:0000256" key="4">
    <source>
        <dbReference type="ARBA" id="ARBA00022597"/>
    </source>
</evidence>
<evidence type="ECO:0000256" key="1">
    <source>
        <dbReference type="ARBA" id="ARBA00004496"/>
    </source>
</evidence>
<dbReference type="PROSITE" id="PS51096">
    <property type="entry name" value="PTS_EIIA_TYPE_4"/>
    <property type="match status" value="1"/>
</dbReference>
<evidence type="ECO:0000313" key="9">
    <source>
        <dbReference type="EMBL" id="MDB7982909.1"/>
    </source>
</evidence>
<keyword evidence="6" id="KW-0598">Phosphotransferase system</keyword>
<dbReference type="PANTHER" id="PTHR33799:SF1">
    <property type="entry name" value="PTS SYSTEM MANNOSE-SPECIFIC EIIAB COMPONENT-RELATED"/>
    <property type="match status" value="1"/>
</dbReference>
<dbReference type="InterPro" id="IPR036662">
    <property type="entry name" value="PTS_EIIA_man-typ_sf"/>
</dbReference>
<evidence type="ECO:0000256" key="6">
    <source>
        <dbReference type="ARBA" id="ARBA00022683"/>
    </source>
</evidence>
<keyword evidence="7" id="KW-0418">Kinase</keyword>
<dbReference type="RefSeq" id="WP_272003122.1">
    <property type="nucleotide sequence ID" value="NZ_JAQLXO010000016.1"/>
</dbReference>
<gene>
    <name evidence="9" type="ORF">PND82_08790</name>
</gene>
<dbReference type="GO" id="GO:0016301">
    <property type="term" value="F:kinase activity"/>
    <property type="evidence" value="ECO:0007669"/>
    <property type="project" value="UniProtKB-KW"/>
</dbReference>
<comment type="caution">
    <text evidence="9">The sequence shown here is derived from an EMBL/GenBank/DDBJ whole genome shotgun (WGS) entry which is preliminary data.</text>
</comment>
<feature type="domain" description="PTS EIIA type-4" evidence="8">
    <location>
        <begin position="1"/>
        <end position="137"/>
    </location>
</feature>
<evidence type="ECO:0000256" key="5">
    <source>
        <dbReference type="ARBA" id="ARBA00022679"/>
    </source>
</evidence>
<dbReference type="GO" id="GO:0005737">
    <property type="term" value="C:cytoplasm"/>
    <property type="evidence" value="ECO:0007669"/>
    <property type="project" value="UniProtKB-SubCell"/>
</dbReference>
<dbReference type="GO" id="GO:0016020">
    <property type="term" value="C:membrane"/>
    <property type="evidence" value="ECO:0007669"/>
    <property type="project" value="InterPro"/>
</dbReference>
<dbReference type="InterPro" id="IPR033887">
    <property type="entry name" value="PTS_IIA_man"/>
</dbReference>
<evidence type="ECO:0000256" key="3">
    <source>
        <dbReference type="ARBA" id="ARBA00022490"/>
    </source>
</evidence>
<dbReference type="Proteomes" id="UP001212981">
    <property type="component" value="Unassembled WGS sequence"/>
</dbReference>
<organism evidence="9 10">
    <name type="scientific">Faecalicoccus pleomorphus</name>
    <dbReference type="NCBI Taxonomy" id="1323"/>
    <lineage>
        <taxon>Bacteria</taxon>
        <taxon>Bacillati</taxon>
        <taxon>Bacillota</taxon>
        <taxon>Erysipelotrichia</taxon>
        <taxon>Erysipelotrichales</taxon>
        <taxon>Erysipelotrichaceae</taxon>
        <taxon>Faecalicoccus</taxon>
    </lineage>
</organism>
<keyword evidence="5" id="KW-0808">Transferase</keyword>
<keyword evidence="2" id="KW-0813">Transport</keyword>
<name>A0AAW6CQX1_9FIRM</name>
<proteinExistence type="predicted"/>
<dbReference type="SUPFAM" id="SSF53062">
    <property type="entry name" value="PTS system fructose IIA component-like"/>
    <property type="match status" value="1"/>
</dbReference>
<evidence type="ECO:0000256" key="2">
    <source>
        <dbReference type="ARBA" id="ARBA00022448"/>
    </source>
</evidence>
<evidence type="ECO:0000313" key="10">
    <source>
        <dbReference type="Proteomes" id="UP001212981"/>
    </source>
</evidence>
<dbReference type="Gene3D" id="3.40.50.510">
    <property type="entry name" value="Phosphotransferase system, mannose-type IIA component"/>
    <property type="match status" value="1"/>
</dbReference>
<keyword evidence="4" id="KW-0762">Sugar transport</keyword>
<protein>
    <submittedName>
        <fullName evidence="9">PTS mannose transporter subunit IIA</fullName>
    </submittedName>
</protein>
<dbReference type="InterPro" id="IPR051471">
    <property type="entry name" value="Bacterial_PTS_sugar_comp"/>
</dbReference>
<dbReference type="Pfam" id="PF03610">
    <property type="entry name" value="EIIA-man"/>
    <property type="match status" value="1"/>
</dbReference>
<dbReference type="AlphaFoldDB" id="A0AAW6CQX1"/>
<accession>A0AAW6CQX1</accession>
<evidence type="ECO:0000256" key="7">
    <source>
        <dbReference type="ARBA" id="ARBA00022777"/>
    </source>
</evidence>
<dbReference type="CDD" id="cd00006">
    <property type="entry name" value="PTS_IIA_man"/>
    <property type="match status" value="1"/>
</dbReference>
<dbReference type="GO" id="GO:0009401">
    <property type="term" value="P:phosphoenolpyruvate-dependent sugar phosphotransferase system"/>
    <property type="evidence" value="ECO:0007669"/>
    <property type="project" value="UniProtKB-KW"/>
</dbReference>
<keyword evidence="3" id="KW-0963">Cytoplasm</keyword>
<sequence length="137" mass="15598">MNRLVICTHGEFGRTLKESAELIVGPIKDIEILCLSPGEDPYDYKKRIENYLKQHEQDYYLFLVDLFGGTPSNMASTFVKDFNIEIVSGLNLAMLIEVYSNVNRMPIKLLGELAITTSINNIKNVKSELLSNQKERL</sequence>
<reference evidence="9" key="1">
    <citation type="submission" date="2023-01" db="EMBL/GenBank/DDBJ databases">
        <title>Human gut microbiome strain richness.</title>
        <authorList>
            <person name="Chen-Liaw A."/>
        </authorList>
    </citation>
    <scope>NUCLEOTIDE SEQUENCE</scope>
    <source>
        <strain evidence="9">D8_m1001271B151109d0_201107</strain>
    </source>
</reference>
<comment type="subcellular location">
    <subcellularLocation>
        <location evidence="1">Cytoplasm</location>
    </subcellularLocation>
</comment>
<dbReference type="InterPro" id="IPR004701">
    <property type="entry name" value="PTS_EIIA_man-typ"/>
</dbReference>